<dbReference type="Pfam" id="PF18652">
    <property type="entry name" value="Adhesin_P1_N"/>
    <property type="match status" value="1"/>
</dbReference>
<feature type="chain" id="PRO_5039356633" description="Antigen I/II N-terminal domain-containing protein" evidence="2">
    <location>
        <begin position="20"/>
        <end position="228"/>
    </location>
</feature>
<evidence type="ECO:0000256" key="1">
    <source>
        <dbReference type="SAM" id="MobiDB-lite"/>
    </source>
</evidence>
<evidence type="ECO:0000313" key="5">
    <source>
        <dbReference type="Proteomes" id="UP000192527"/>
    </source>
</evidence>
<reference evidence="4 5" key="1">
    <citation type="submission" date="2017-04" db="EMBL/GenBank/DDBJ databases">
        <title>The whole genome sequencing and assembly of Halobacillus mangrovi strain.</title>
        <authorList>
            <person name="Lee S.-J."/>
            <person name="Park M.-K."/>
            <person name="Kim J.-Y."/>
            <person name="Lee Y.-J."/>
            <person name="Yi H."/>
            <person name="Bahn Y.-S."/>
            <person name="Kim J.F."/>
            <person name="Lee D.-W."/>
        </authorList>
    </citation>
    <scope>NUCLEOTIDE SEQUENCE [LARGE SCALE GENOMIC DNA]</scope>
    <source>
        <strain evidence="4 5">KTB 131</strain>
    </source>
</reference>
<name>A0A1W5ZSU7_9BACI</name>
<evidence type="ECO:0000313" key="4">
    <source>
        <dbReference type="EMBL" id="ARI76345.1"/>
    </source>
</evidence>
<dbReference type="OrthoDB" id="1849839at2"/>
<evidence type="ECO:0000256" key="2">
    <source>
        <dbReference type="SAM" id="SignalP"/>
    </source>
</evidence>
<feature type="signal peptide" evidence="2">
    <location>
        <begin position="1"/>
        <end position="19"/>
    </location>
</feature>
<proteinExistence type="predicted"/>
<gene>
    <name evidence="4" type="ORF">HM131_05620</name>
</gene>
<feature type="region of interest" description="Disordered" evidence="1">
    <location>
        <begin position="20"/>
        <end position="63"/>
    </location>
</feature>
<dbReference type="Proteomes" id="UP000192527">
    <property type="component" value="Chromosome"/>
</dbReference>
<dbReference type="STRING" id="402384.HM131_05620"/>
<feature type="compositionally biased region" description="Basic and acidic residues" evidence="1">
    <location>
        <begin position="34"/>
        <end position="44"/>
    </location>
</feature>
<dbReference type="InterPro" id="IPR041324">
    <property type="entry name" value="AgI/II_N"/>
</dbReference>
<sequence>MKKLLFVLVAFLFVLGACGNDSSSESEAEGAETTEQKEESKANEDSQSGESTNADEDKDSSISVDKNLTNVKVTLPKSFLEMQQTDFEQVKAEAEAAGVKEVVDNGDGTITYKMSKKQHKEMMQEMEKQMKRSIEDIKTSGDFPSIKDIEANSSFSKITMKVDQEAYENSFDGFATMGVGMTGMFFQVFDGANPDDYNVTIEVVNADTGEVFDTIHYPEAFEQMEMMQ</sequence>
<evidence type="ECO:0000259" key="3">
    <source>
        <dbReference type="Pfam" id="PF18652"/>
    </source>
</evidence>
<protein>
    <recommendedName>
        <fullName evidence="3">Antigen I/II N-terminal domain-containing protein</fullName>
    </recommendedName>
</protein>
<feature type="domain" description="Antigen I/II N-terminal" evidence="3">
    <location>
        <begin position="81"/>
        <end position="170"/>
    </location>
</feature>
<dbReference type="AlphaFoldDB" id="A0A1W5ZSU7"/>
<keyword evidence="2" id="KW-0732">Signal</keyword>
<keyword evidence="5" id="KW-1185">Reference proteome</keyword>
<dbReference type="EMBL" id="CP020772">
    <property type="protein sequence ID" value="ARI76345.1"/>
    <property type="molecule type" value="Genomic_DNA"/>
</dbReference>
<dbReference type="PROSITE" id="PS51257">
    <property type="entry name" value="PROKAR_LIPOPROTEIN"/>
    <property type="match status" value="1"/>
</dbReference>
<dbReference type="RefSeq" id="WP_085028782.1">
    <property type="nucleotide sequence ID" value="NZ_CP020772.1"/>
</dbReference>
<accession>A0A1W5ZSU7</accession>
<dbReference type="KEGG" id="hmn:HM131_05620"/>
<organism evidence="4 5">
    <name type="scientific">Halobacillus mangrovi</name>
    <dbReference type="NCBI Taxonomy" id="402384"/>
    <lineage>
        <taxon>Bacteria</taxon>
        <taxon>Bacillati</taxon>
        <taxon>Bacillota</taxon>
        <taxon>Bacilli</taxon>
        <taxon>Bacillales</taxon>
        <taxon>Bacillaceae</taxon>
        <taxon>Halobacillus</taxon>
    </lineage>
</organism>